<organism evidence="1 2">
    <name type="scientific">Campylobacter showae CSUNSWCD</name>
    <dbReference type="NCBI Taxonomy" id="1244083"/>
    <lineage>
        <taxon>Bacteria</taxon>
        <taxon>Pseudomonadati</taxon>
        <taxon>Campylobacterota</taxon>
        <taxon>Epsilonproteobacteria</taxon>
        <taxon>Campylobacterales</taxon>
        <taxon>Campylobacteraceae</taxon>
        <taxon>Campylobacter</taxon>
    </lineage>
</organism>
<dbReference type="STRING" id="1244083.CSUNSWCD_1089"/>
<dbReference type="AlphaFoldDB" id="M5IHD8"/>
<dbReference type="eggNOG" id="ENOG502Z8QC">
    <property type="taxonomic scope" value="Bacteria"/>
</dbReference>
<reference evidence="1 2" key="1">
    <citation type="journal article" date="2013" name="Genome Announc.">
        <title>Genome Sequence of Campylobacter showae UNSWCD, Isolated from a Patient with Crohn's Disease.</title>
        <authorList>
            <person name="Tay A.P."/>
            <person name="Kaakoush N.O."/>
            <person name="Deshpande N.P."/>
            <person name="Chen Z."/>
            <person name="Mitchell H."/>
            <person name="Wilkins M.R."/>
        </authorList>
    </citation>
    <scope>NUCLEOTIDE SEQUENCE [LARGE SCALE GENOMIC DNA]</scope>
    <source>
        <strain evidence="1 2">CSUNSWCD</strain>
    </source>
</reference>
<dbReference type="EMBL" id="AMZQ01000018">
    <property type="protein sequence ID" value="EKU10215.1"/>
    <property type="molecule type" value="Genomic_DNA"/>
</dbReference>
<dbReference type="Proteomes" id="UP000011939">
    <property type="component" value="Unassembled WGS sequence"/>
</dbReference>
<dbReference type="RefSeq" id="WP_009496996.1">
    <property type="nucleotide sequence ID" value="NZ_AMZQ01000018.1"/>
</dbReference>
<protein>
    <submittedName>
        <fullName evidence="1">Uncharacterized protein</fullName>
    </submittedName>
</protein>
<proteinExistence type="predicted"/>
<accession>M5IHD8</accession>
<sequence>MLFASKNGIFYLSKDKILNRPRGSGIEGWLKDAFWYVYYKFGADASSLSALKRAGDNPFKGAVRQISERLFKDDAGFYYLNFYSHSVYVTGRSGRHLDKRTNFIDLRKITLDVHDDEVMSQIADEAARNPEMSQPVFMRRTWSMKTARPFICIASRLFWCLELGFIATLESAACDAAKFAVKFALNLQPFLPIYYDF</sequence>
<evidence type="ECO:0000313" key="2">
    <source>
        <dbReference type="Proteomes" id="UP000011939"/>
    </source>
</evidence>
<gene>
    <name evidence="1" type="ORF">CSUNSWCD_1089</name>
</gene>
<name>M5IHD8_9BACT</name>
<dbReference type="PATRIC" id="fig|1244083.3.peg.2336"/>
<evidence type="ECO:0000313" key="1">
    <source>
        <dbReference type="EMBL" id="EKU10215.1"/>
    </source>
</evidence>
<comment type="caution">
    <text evidence="1">The sequence shown here is derived from an EMBL/GenBank/DDBJ whole genome shotgun (WGS) entry which is preliminary data.</text>
</comment>